<dbReference type="AlphaFoldDB" id="G9N1R5"/>
<dbReference type="OMA" id="LPMEDCQ"/>
<feature type="non-terminal residue" evidence="1">
    <location>
        <position position="176"/>
    </location>
</feature>
<feature type="non-terminal residue" evidence="1">
    <location>
        <position position="1"/>
    </location>
</feature>
<dbReference type="EMBL" id="ABDF02000083">
    <property type="protein sequence ID" value="EHK19694.1"/>
    <property type="molecule type" value="Genomic_DNA"/>
</dbReference>
<sequence>PSSDRQALHISIAGLWGDAGVGKTTLARDYAEINKNELSFVFWIWAESWETVVTSYLEFANNLVEYYSKNTTRAQVENELGLAGVAEMLKVKSIQQLDTLRVKAVVRAVKDWLMRPENDRWLLIFDNIEPSFDISDFIPLTLTGKIILTSRDRSNCVWGTKLRIGPMTDEEAVELL</sequence>
<dbReference type="eggNOG" id="KOG1840">
    <property type="taxonomic scope" value="Eukaryota"/>
</dbReference>
<accession>G9N1R5</accession>
<reference evidence="1 2" key="1">
    <citation type="journal article" date="2011" name="Genome Biol.">
        <title>Comparative genome sequence analysis underscores mycoparasitism as the ancestral life style of Trichoderma.</title>
        <authorList>
            <person name="Kubicek C.P."/>
            <person name="Herrera-Estrella A."/>
            <person name="Seidl-Seiboth V."/>
            <person name="Martinez D.A."/>
            <person name="Druzhinina I.S."/>
            <person name="Thon M."/>
            <person name="Zeilinger S."/>
            <person name="Casas-Flores S."/>
            <person name="Horwitz B.A."/>
            <person name="Mukherjee P.K."/>
            <person name="Mukherjee M."/>
            <person name="Kredics L."/>
            <person name="Alcaraz L.D."/>
            <person name="Aerts A."/>
            <person name="Antal Z."/>
            <person name="Atanasova L."/>
            <person name="Cervantes-Badillo M.G."/>
            <person name="Challacombe J."/>
            <person name="Chertkov O."/>
            <person name="McCluskey K."/>
            <person name="Coulpier F."/>
            <person name="Deshpande N."/>
            <person name="von Doehren H."/>
            <person name="Ebbole D.J."/>
            <person name="Esquivel-Naranjo E.U."/>
            <person name="Fekete E."/>
            <person name="Flipphi M."/>
            <person name="Glaser F."/>
            <person name="Gomez-Rodriguez E.Y."/>
            <person name="Gruber S."/>
            <person name="Han C."/>
            <person name="Henrissat B."/>
            <person name="Hermosa R."/>
            <person name="Hernandez-Onate M."/>
            <person name="Karaffa L."/>
            <person name="Kosti I."/>
            <person name="Le Crom S."/>
            <person name="Lindquist E."/>
            <person name="Lucas S."/>
            <person name="Luebeck M."/>
            <person name="Luebeck P.S."/>
            <person name="Margeot A."/>
            <person name="Metz B."/>
            <person name="Misra M."/>
            <person name="Nevalainen H."/>
            <person name="Omann M."/>
            <person name="Packer N."/>
            <person name="Perrone G."/>
            <person name="Uresti-Rivera E.E."/>
            <person name="Salamov A."/>
            <person name="Schmoll M."/>
            <person name="Seiboth B."/>
            <person name="Shapiro H."/>
            <person name="Sukno S."/>
            <person name="Tamayo-Ramos J.A."/>
            <person name="Tisch D."/>
            <person name="Wiest A."/>
            <person name="Wilkinson H.H."/>
            <person name="Zhang M."/>
            <person name="Coutinho P.M."/>
            <person name="Kenerley C.M."/>
            <person name="Monte E."/>
            <person name="Baker S.E."/>
            <person name="Grigoriev I.V."/>
        </authorList>
    </citation>
    <scope>NUCLEOTIDE SEQUENCE [LARGE SCALE GENOMIC DNA]</scope>
    <source>
        <strain evidence="2">Gv29-8 / FGSC 10586</strain>
    </source>
</reference>
<evidence type="ECO:0000313" key="1">
    <source>
        <dbReference type="EMBL" id="EHK19694.1"/>
    </source>
</evidence>
<dbReference type="VEuPathDB" id="FungiDB:TRIVIDRAFT_7604"/>
<keyword evidence="2" id="KW-1185">Reference proteome</keyword>
<comment type="caution">
    <text evidence="1">The sequence shown here is derived from an EMBL/GenBank/DDBJ whole genome shotgun (WGS) entry which is preliminary data.</text>
</comment>
<dbReference type="HOGENOM" id="CLU_1528748_0_0_1"/>
<dbReference type="InterPro" id="IPR027417">
    <property type="entry name" value="P-loop_NTPase"/>
</dbReference>
<dbReference type="InParanoid" id="G9N1R5"/>
<evidence type="ECO:0008006" key="3">
    <source>
        <dbReference type="Google" id="ProtNLM"/>
    </source>
</evidence>
<dbReference type="SUPFAM" id="SSF52540">
    <property type="entry name" value="P-loop containing nucleoside triphosphate hydrolases"/>
    <property type="match status" value="1"/>
</dbReference>
<organism evidence="1 2">
    <name type="scientific">Hypocrea virens (strain Gv29-8 / FGSC 10586)</name>
    <name type="common">Gliocladium virens</name>
    <name type="synonym">Trichoderma virens</name>
    <dbReference type="NCBI Taxonomy" id="413071"/>
    <lineage>
        <taxon>Eukaryota</taxon>
        <taxon>Fungi</taxon>
        <taxon>Dikarya</taxon>
        <taxon>Ascomycota</taxon>
        <taxon>Pezizomycotina</taxon>
        <taxon>Sordariomycetes</taxon>
        <taxon>Hypocreomycetidae</taxon>
        <taxon>Hypocreales</taxon>
        <taxon>Hypocreaceae</taxon>
        <taxon>Trichoderma</taxon>
    </lineage>
</organism>
<name>G9N1R5_HYPVG</name>
<dbReference type="STRING" id="413071.G9N1R5"/>
<dbReference type="OrthoDB" id="7464126at2759"/>
<protein>
    <recommendedName>
        <fullName evidence="3">NB-ARC domain-containing protein</fullName>
    </recommendedName>
</protein>
<dbReference type="RefSeq" id="XP_013953556.1">
    <property type="nucleotide sequence ID" value="XM_014098081.1"/>
</dbReference>
<evidence type="ECO:0000313" key="2">
    <source>
        <dbReference type="Proteomes" id="UP000007115"/>
    </source>
</evidence>
<dbReference type="Proteomes" id="UP000007115">
    <property type="component" value="Unassembled WGS sequence"/>
</dbReference>
<dbReference type="GeneID" id="25797803"/>
<proteinExistence type="predicted"/>
<gene>
    <name evidence="1" type="ORF">TRIVIDRAFT_7604</name>
</gene>
<dbReference type="Gene3D" id="3.40.50.300">
    <property type="entry name" value="P-loop containing nucleotide triphosphate hydrolases"/>
    <property type="match status" value="1"/>
</dbReference>